<keyword evidence="1" id="KW-0812">Transmembrane</keyword>
<feature type="transmembrane region" description="Helical" evidence="1">
    <location>
        <begin position="92"/>
        <end position="111"/>
    </location>
</feature>
<evidence type="ECO:0008006" key="4">
    <source>
        <dbReference type="Google" id="ProtNLM"/>
    </source>
</evidence>
<organism evidence="2 3">
    <name type="scientific">Ligilactobacillus aviarius</name>
    <dbReference type="NCBI Taxonomy" id="1606"/>
    <lineage>
        <taxon>Bacteria</taxon>
        <taxon>Bacillati</taxon>
        <taxon>Bacillota</taxon>
        <taxon>Bacilli</taxon>
        <taxon>Lactobacillales</taxon>
        <taxon>Lactobacillaceae</taxon>
        <taxon>Ligilactobacillus</taxon>
    </lineage>
</organism>
<gene>
    <name evidence="2" type="ORF">A3O14_05880</name>
</gene>
<feature type="transmembrane region" description="Helical" evidence="1">
    <location>
        <begin position="317"/>
        <end position="336"/>
    </location>
</feature>
<dbReference type="Proteomes" id="UP000078520">
    <property type="component" value="Unassembled WGS sequence"/>
</dbReference>
<feature type="transmembrane region" description="Helical" evidence="1">
    <location>
        <begin position="123"/>
        <end position="145"/>
    </location>
</feature>
<evidence type="ECO:0000313" key="2">
    <source>
        <dbReference type="EMBL" id="OAQ07639.1"/>
    </source>
</evidence>
<reference evidence="3" key="1">
    <citation type="submission" date="2016-03" db="EMBL/GenBank/DDBJ databases">
        <authorList>
            <person name="Johnson T.J."/>
            <person name="Youmans B."/>
            <person name="Case K."/>
            <person name="Noll S."/>
        </authorList>
    </citation>
    <scope>NUCLEOTIDE SEQUENCE [LARGE SCALE GENOMIC DNA]</scope>
    <source>
        <strain evidence="3">UMNLAv8</strain>
    </source>
</reference>
<feature type="transmembrane region" description="Helical" evidence="1">
    <location>
        <begin position="343"/>
        <end position="360"/>
    </location>
</feature>
<sequence>MDSILTNWTTKASKFKEAHPNVASALYLTALSIFIVASMIKNSQMIEFFSQKVIFILESIPALMVTIKILFLDEHNGQELAIFFLMEFYLYMSSYIAASVSVFYFSFFIIGAKDVKAEQILKVFMLTNIAFMIVAAILALSGVIWNYSTTRSLYSPVYRYALGMAYPTDYAARGLSLLLAYAVLKKFRLRLPEYISFIAVIFWFYLITGTRVDLLLSLLLIVFLVAYPKIKQLFKKISIKAVNIAMLVYMFLIYLIGFLFTCFPSNKILSLINSALSGRLSHEQTLFQHFPISFTGRYIYQPGGGGGFFIDASFFRILWMYGIPMLLISIVLFFMLNNRFLKNMNFLPIELAFIIFFISAGIDQHYLDASFNFIPLLLFADLGMFNQKRN</sequence>
<evidence type="ECO:0000313" key="3">
    <source>
        <dbReference type="Proteomes" id="UP000078520"/>
    </source>
</evidence>
<keyword evidence="1" id="KW-1133">Transmembrane helix</keyword>
<comment type="caution">
    <text evidence="2">The sequence shown here is derived from an EMBL/GenBank/DDBJ whole genome shotgun (WGS) entry which is preliminary data.</text>
</comment>
<feature type="transmembrane region" description="Helical" evidence="1">
    <location>
        <begin position="214"/>
        <end position="230"/>
    </location>
</feature>
<dbReference type="AlphaFoldDB" id="A0A179CHT7"/>
<feature type="transmembrane region" description="Helical" evidence="1">
    <location>
        <begin position="242"/>
        <end position="261"/>
    </location>
</feature>
<dbReference type="OrthoDB" id="2085113at2"/>
<accession>A0A179CHT7</accession>
<feature type="transmembrane region" description="Helical" evidence="1">
    <location>
        <begin position="22"/>
        <end position="41"/>
    </location>
</feature>
<protein>
    <recommendedName>
        <fullName evidence="4">Polymerase</fullName>
    </recommendedName>
</protein>
<feature type="transmembrane region" description="Helical" evidence="1">
    <location>
        <begin position="191"/>
        <end position="208"/>
    </location>
</feature>
<feature type="transmembrane region" description="Helical" evidence="1">
    <location>
        <begin position="165"/>
        <end position="184"/>
    </location>
</feature>
<evidence type="ECO:0000256" key="1">
    <source>
        <dbReference type="SAM" id="Phobius"/>
    </source>
</evidence>
<keyword evidence="1" id="KW-0472">Membrane</keyword>
<name>A0A179CHT7_9LACO</name>
<dbReference type="RefSeq" id="WP_064208261.1">
    <property type="nucleotide sequence ID" value="NZ_CANCWT010000005.1"/>
</dbReference>
<dbReference type="EMBL" id="LVKI01000027">
    <property type="protein sequence ID" value="OAQ07639.1"/>
    <property type="molecule type" value="Genomic_DNA"/>
</dbReference>
<proteinExistence type="predicted"/>